<organism evidence="2 3">
    <name type="scientific">Paxillus involutus ATCC 200175</name>
    <dbReference type="NCBI Taxonomy" id="664439"/>
    <lineage>
        <taxon>Eukaryota</taxon>
        <taxon>Fungi</taxon>
        <taxon>Dikarya</taxon>
        <taxon>Basidiomycota</taxon>
        <taxon>Agaricomycotina</taxon>
        <taxon>Agaricomycetes</taxon>
        <taxon>Agaricomycetidae</taxon>
        <taxon>Boletales</taxon>
        <taxon>Paxilineae</taxon>
        <taxon>Paxillaceae</taxon>
        <taxon>Paxillus</taxon>
    </lineage>
</organism>
<proteinExistence type="predicted"/>
<evidence type="ECO:0000313" key="3">
    <source>
        <dbReference type="Proteomes" id="UP000053647"/>
    </source>
</evidence>
<evidence type="ECO:0000256" key="1">
    <source>
        <dbReference type="SAM" id="MobiDB-lite"/>
    </source>
</evidence>
<gene>
    <name evidence="2" type="ORF">PAXINDRAFT_157478</name>
</gene>
<dbReference type="EMBL" id="KN819391">
    <property type="protein sequence ID" value="KIJ10965.1"/>
    <property type="molecule type" value="Genomic_DNA"/>
</dbReference>
<name>A0A0C9T5H6_PAXIN</name>
<evidence type="ECO:0000313" key="2">
    <source>
        <dbReference type="EMBL" id="KIJ10965.1"/>
    </source>
</evidence>
<protein>
    <submittedName>
        <fullName evidence="2">Uncharacterized protein</fullName>
    </submittedName>
</protein>
<dbReference type="Proteomes" id="UP000053647">
    <property type="component" value="Unassembled WGS sequence"/>
</dbReference>
<dbReference type="AlphaFoldDB" id="A0A0C9T5H6"/>
<keyword evidence="3" id="KW-1185">Reference proteome</keyword>
<feature type="region of interest" description="Disordered" evidence="1">
    <location>
        <begin position="1"/>
        <end position="27"/>
    </location>
</feature>
<sequence length="172" mass="19568">MPDIDFLPSLSPPQISKSVPNMTSTEPTTQAAQLHYQNSSANVMLSADSEETETYLEWPRGCSTTKQIYANQAILVEAFTRMLSSEKPVFVYTDLVKSWGAALAKKKEIVCLLVFAWRDIENYEDDITAVLGPQLTEWYHNVYYCSEDNQMTLGRYMEAVSQVTLQPFNKVY</sequence>
<reference evidence="2 3" key="1">
    <citation type="submission" date="2014-06" db="EMBL/GenBank/DDBJ databases">
        <authorList>
            <consortium name="DOE Joint Genome Institute"/>
            <person name="Kuo A."/>
            <person name="Kohler A."/>
            <person name="Nagy L.G."/>
            <person name="Floudas D."/>
            <person name="Copeland A."/>
            <person name="Barry K.W."/>
            <person name="Cichocki N."/>
            <person name="Veneault-Fourrey C."/>
            <person name="LaButti K."/>
            <person name="Lindquist E.A."/>
            <person name="Lipzen A."/>
            <person name="Lundell T."/>
            <person name="Morin E."/>
            <person name="Murat C."/>
            <person name="Sun H."/>
            <person name="Tunlid A."/>
            <person name="Henrissat B."/>
            <person name="Grigoriev I.V."/>
            <person name="Hibbett D.S."/>
            <person name="Martin F."/>
            <person name="Nordberg H.P."/>
            <person name="Cantor M.N."/>
            <person name="Hua S.X."/>
        </authorList>
    </citation>
    <scope>NUCLEOTIDE SEQUENCE [LARGE SCALE GENOMIC DNA]</scope>
    <source>
        <strain evidence="2 3">ATCC 200175</strain>
    </source>
</reference>
<feature type="compositionally biased region" description="Polar residues" evidence="1">
    <location>
        <begin position="12"/>
        <end position="27"/>
    </location>
</feature>
<accession>A0A0C9T5H6</accession>
<dbReference type="OrthoDB" id="2690797at2759"/>
<reference evidence="3" key="2">
    <citation type="submission" date="2015-01" db="EMBL/GenBank/DDBJ databases">
        <title>Evolutionary Origins and Diversification of the Mycorrhizal Mutualists.</title>
        <authorList>
            <consortium name="DOE Joint Genome Institute"/>
            <consortium name="Mycorrhizal Genomics Consortium"/>
            <person name="Kohler A."/>
            <person name="Kuo A."/>
            <person name="Nagy L.G."/>
            <person name="Floudas D."/>
            <person name="Copeland A."/>
            <person name="Barry K.W."/>
            <person name="Cichocki N."/>
            <person name="Veneault-Fourrey C."/>
            <person name="LaButti K."/>
            <person name="Lindquist E.A."/>
            <person name="Lipzen A."/>
            <person name="Lundell T."/>
            <person name="Morin E."/>
            <person name="Murat C."/>
            <person name="Riley R."/>
            <person name="Ohm R."/>
            <person name="Sun H."/>
            <person name="Tunlid A."/>
            <person name="Henrissat B."/>
            <person name="Grigoriev I.V."/>
            <person name="Hibbett D.S."/>
            <person name="Martin F."/>
        </authorList>
    </citation>
    <scope>NUCLEOTIDE SEQUENCE [LARGE SCALE GENOMIC DNA]</scope>
    <source>
        <strain evidence="3">ATCC 200175</strain>
    </source>
</reference>
<dbReference type="HOGENOM" id="CLU_1555746_0_0_1"/>